<organism evidence="1">
    <name type="scientific">Bandra megavirus</name>
    <dbReference type="NCBI Taxonomy" id="2071566"/>
    <lineage>
        <taxon>Viruses</taxon>
        <taxon>Varidnaviria</taxon>
        <taxon>Bamfordvirae</taxon>
        <taxon>Nucleocytoviricota</taxon>
        <taxon>Megaviricetes</taxon>
        <taxon>Imitervirales</taxon>
        <taxon>Mimiviridae</taxon>
        <taxon>Megamimivirinae</taxon>
        <taxon>Megavirus</taxon>
    </lineage>
</organism>
<proteinExistence type="predicted"/>
<dbReference type="EMBL" id="MG779324">
    <property type="protein sequence ID" value="AUV58313.1"/>
    <property type="molecule type" value="Genomic_DNA"/>
</dbReference>
<protein>
    <submittedName>
        <fullName evidence="1">Uncharacterized protein</fullName>
    </submittedName>
</protein>
<name>A0A2K9V7Y6_9VIRU</name>
<reference evidence="1" key="1">
    <citation type="submission" date="2018-01" db="EMBL/GenBank/DDBJ databases">
        <title>Draft genome sequence of Bandra megavirus.</title>
        <authorList>
            <person name="Chatterjee A."/>
            <person name="Yadav R."/>
            <person name="Kondabagil K."/>
        </authorList>
    </citation>
    <scope>NUCLEOTIDE SEQUENCE</scope>
    <source>
        <strain evidence="1">KK-1</strain>
    </source>
</reference>
<evidence type="ECO:0000313" key="1">
    <source>
        <dbReference type="EMBL" id="AUV58313.1"/>
    </source>
</evidence>
<sequence length="389" mass="45730">MSVNNYSNTSHICKSIRTKYEPHLQCVLKTKPGNNYCAIHMSQKHIIDFNESMDQHLSYIDKYYPEIKESHNNILSVMNLDDLLDSKEKLPISTSTEPNIIKKNIHNKEQKAQVVENIYNDNQDDLEIKLLVLINDEEYTEKIKKLIGPIYDDVTMSEDEYDPITYDAIWTIKNHNKIPGDINKYYLFSYLDSNDKIRCFTLFSIKDMLENEKDDYKHPITQELIPDIDIQRARDLINIYKTKIGLFNDNYNTHYSDEYKLKCRISKLFKRFHIHSIFMEEKWLLSIDNQTKLDKIISETKKLIDSNIKIINPNLKKNTIFIKSKNKKSNNSGETILSIHQYIVEQWEKLIDSADTPNNQIPIWIIISGLSFAVPEIKKKFPDLDIIIG</sequence>
<accession>A0A2K9V7Y6</accession>